<sequence length="216" mass="24560">MARLMGNSHLEQIAYNKIRELILNGDIKSGEKIVQDQLAEQIGVSRTPLRQAIINLERDFLLEITGQGIFVREINSDFIHSVWEVRAVLEGLACRICADKMDSPTIAYLRALFDDAYLRWGENGEDKYFEADMIFHSKLVEIANNPILEKSFNTTHVFSVQFKIGLLRSPEITHQEHASILDALEARDGELAEQLMVNHIRNGAAYIKNNALHSKQ</sequence>
<evidence type="ECO:0000313" key="6">
    <source>
        <dbReference type="Proteomes" id="UP000198853"/>
    </source>
</evidence>
<feature type="domain" description="HTH gntR-type" evidence="4">
    <location>
        <begin position="8"/>
        <end position="74"/>
    </location>
</feature>
<dbReference type="PANTHER" id="PTHR43537:SF51">
    <property type="entry name" value="HTH-TYPE TRANSCRIPTIONAL REGULATOR LGOR-RELATED"/>
    <property type="match status" value="1"/>
</dbReference>
<evidence type="ECO:0000256" key="3">
    <source>
        <dbReference type="ARBA" id="ARBA00023163"/>
    </source>
</evidence>
<dbReference type="Gene3D" id="1.20.120.530">
    <property type="entry name" value="GntR ligand-binding domain-like"/>
    <property type="match status" value="1"/>
</dbReference>
<dbReference type="GO" id="GO:0003700">
    <property type="term" value="F:DNA-binding transcription factor activity"/>
    <property type="evidence" value="ECO:0007669"/>
    <property type="project" value="InterPro"/>
</dbReference>
<dbReference type="PROSITE" id="PS50949">
    <property type="entry name" value="HTH_GNTR"/>
    <property type="match status" value="1"/>
</dbReference>
<evidence type="ECO:0000313" key="5">
    <source>
        <dbReference type="EMBL" id="SDI89702.1"/>
    </source>
</evidence>
<dbReference type="CDD" id="cd07377">
    <property type="entry name" value="WHTH_GntR"/>
    <property type="match status" value="1"/>
</dbReference>
<accession>A0A1G8PB56</accession>
<dbReference type="AlphaFoldDB" id="A0A1G8PB56"/>
<dbReference type="InterPro" id="IPR008920">
    <property type="entry name" value="TF_FadR/GntR_C"/>
</dbReference>
<dbReference type="Proteomes" id="UP000198853">
    <property type="component" value="Unassembled WGS sequence"/>
</dbReference>
<evidence type="ECO:0000256" key="2">
    <source>
        <dbReference type="ARBA" id="ARBA00023125"/>
    </source>
</evidence>
<organism evidence="5 6">
    <name type="scientific">Natribacillus halophilus</name>
    <dbReference type="NCBI Taxonomy" id="549003"/>
    <lineage>
        <taxon>Bacteria</taxon>
        <taxon>Bacillati</taxon>
        <taxon>Bacillota</taxon>
        <taxon>Bacilli</taxon>
        <taxon>Bacillales</taxon>
        <taxon>Bacillaceae</taxon>
        <taxon>Natribacillus</taxon>
    </lineage>
</organism>
<dbReference type="Gene3D" id="1.10.10.10">
    <property type="entry name" value="Winged helix-like DNA-binding domain superfamily/Winged helix DNA-binding domain"/>
    <property type="match status" value="1"/>
</dbReference>
<dbReference type="InterPro" id="IPR000524">
    <property type="entry name" value="Tscrpt_reg_HTH_GntR"/>
</dbReference>
<dbReference type="Pfam" id="PF00392">
    <property type="entry name" value="GntR"/>
    <property type="match status" value="1"/>
</dbReference>
<dbReference type="SUPFAM" id="SSF48008">
    <property type="entry name" value="GntR ligand-binding domain-like"/>
    <property type="match status" value="1"/>
</dbReference>
<dbReference type="SMART" id="SM00345">
    <property type="entry name" value="HTH_GNTR"/>
    <property type="match status" value="1"/>
</dbReference>
<evidence type="ECO:0000259" key="4">
    <source>
        <dbReference type="PROSITE" id="PS50949"/>
    </source>
</evidence>
<keyword evidence="6" id="KW-1185">Reference proteome</keyword>
<dbReference type="EMBL" id="FNEN01000008">
    <property type="protein sequence ID" value="SDI89702.1"/>
    <property type="molecule type" value="Genomic_DNA"/>
</dbReference>
<proteinExistence type="predicted"/>
<protein>
    <submittedName>
        <fullName evidence="5">DNA-binding transcriptional regulator, GntR family</fullName>
    </submittedName>
</protein>
<dbReference type="OrthoDB" id="2592645at2"/>
<dbReference type="PANTHER" id="PTHR43537">
    <property type="entry name" value="TRANSCRIPTIONAL REGULATOR, GNTR FAMILY"/>
    <property type="match status" value="1"/>
</dbReference>
<dbReference type="Pfam" id="PF07729">
    <property type="entry name" value="FCD"/>
    <property type="match status" value="1"/>
</dbReference>
<keyword evidence="2 5" id="KW-0238">DNA-binding</keyword>
<dbReference type="RefSeq" id="WP_090398607.1">
    <property type="nucleotide sequence ID" value="NZ_FNEN01000008.1"/>
</dbReference>
<dbReference type="GO" id="GO:0003677">
    <property type="term" value="F:DNA binding"/>
    <property type="evidence" value="ECO:0007669"/>
    <property type="project" value="UniProtKB-KW"/>
</dbReference>
<dbReference type="InterPro" id="IPR036388">
    <property type="entry name" value="WH-like_DNA-bd_sf"/>
</dbReference>
<keyword evidence="3" id="KW-0804">Transcription</keyword>
<keyword evidence="1" id="KW-0805">Transcription regulation</keyword>
<dbReference type="InterPro" id="IPR011711">
    <property type="entry name" value="GntR_C"/>
</dbReference>
<reference evidence="5 6" key="1">
    <citation type="submission" date="2016-10" db="EMBL/GenBank/DDBJ databases">
        <authorList>
            <person name="de Groot N.N."/>
        </authorList>
    </citation>
    <scope>NUCLEOTIDE SEQUENCE [LARGE SCALE GENOMIC DNA]</scope>
    <source>
        <strain evidence="5 6">DSM 21771</strain>
    </source>
</reference>
<name>A0A1G8PB56_9BACI</name>
<evidence type="ECO:0000256" key="1">
    <source>
        <dbReference type="ARBA" id="ARBA00023015"/>
    </source>
</evidence>
<dbReference type="SMART" id="SM00895">
    <property type="entry name" value="FCD"/>
    <property type="match status" value="1"/>
</dbReference>
<dbReference type="InterPro" id="IPR036390">
    <property type="entry name" value="WH_DNA-bd_sf"/>
</dbReference>
<gene>
    <name evidence="5" type="ORF">SAMN04488123_10842</name>
</gene>
<dbReference type="SUPFAM" id="SSF46785">
    <property type="entry name" value="Winged helix' DNA-binding domain"/>
    <property type="match status" value="1"/>
</dbReference>